<organism evidence="7">
    <name type="scientific">Chaetoceros debilis</name>
    <dbReference type="NCBI Taxonomy" id="122233"/>
    <lineage>
        <taxon>Eukaryota</taxon>
        <taxon>Sar</taxon>
        <taxon>Stramenopiles</taxon>
        <taxon>Ochrophyta</taxon>
        <taxon>Bacillariophyta</taxon>
        <taxon>Coscinodiscophyceae</taxon>
        <taxon>Chaetocerotophycidae</taxon>
        <taxon>Chaetocerotales</taxon>
        <taxon>Chaetocerotaceae</taxon>
        <taxon>Chaetoceros</taxon>
    </lineage>
</organism>
<evidence type="ECO:0000313" key="7">
    <source>
        <dbReference type="EMBL" id="CAE0463442.1"/>
    </source>
</evidence>
<feature type="transmembrane region" description="Helical" evidence="5">
    <location>
        <begin position="369"/>
        <end position="387"/>
    </location>
</feature>
<dbReference type="Pfam" id="PF03151">
    <property type="entry name" value="TPT"/>
    <property type="match status" value="1"/>
</dbReference>
<evidence type="ECO:0000256" key="4">
    <source>
        <dbReference type="ARBA" id="ARBA00023136"/>
    </source>
</evidence>
<keyword evidence="2 5" id="KW-0812">Transmembrane</keyword>
<dbReference type="EMBL" id="HBIO01010695">
    <property type="protein sequence ID" value="CAE0463442.1"/>
    <property type="molecule type" value="Transcribed_RNA"/>
</dbReference>
<feature type="transmembrane region" description="Helical" evidence="5">
    <location>
        <begin position="313"/>
        <end position="334"/>
    </location>
</feature>
<evidence type="ECO:0000256" key="1">
    <source>
        <dbReference type="ARBA" id="ARBA00004141"/>
    </source>
</evidence>
<gene>
    <name evidence="7" type="ORF">CDEB00056_LOCUS8283</name>
</gene>
<evidence type="ECO:0000256" key="3">
    <source>
        <dbReference type="ARBA" id="ARBA00022989"/>
    </source>
</evidence>
<keyword evidence="4 5" id="KW-0472">Membrane</keyword>
<evidence type="ECO:0000259" key="6">
    <source>
        <dbReference type="Pfam" id="PF03151"/>
    </source>
</evidence>
<dbReference type="InterPro" id="IPR004853">
    <property type="entry name" value="Sugar_P_trans_dom"/>
</dbReference>
<reference evidence="7" key="1">
    <citation type="submission" date="2021-01" db="EMBL/GenBank/DDBJ databases">
        <authorList>
            <person name="Corre E."/>
            <person name="Pelletier E."/>
            <person name="Niang G."/>
            <person name="Scheremetjew M."/>
            <person name="Finn R."/>
            <person name="Kale V."/>
            <person name="Holt S."/>
            <person name="Cochrane G."/>
            <person name="Meng A."/>
            <person name="Brown T."/>
            <person name="Cohen L."/>
        </authorList>
    </citation>
    <scope>NUCLEOTIDE SEQUENCE</scope>
    <source>
        <strain evidence="7">MM31A-1</strain>
    </source>
</reference>
<dbReference type="PANTHER" id="PTHR11132">
    <property type="entry name" value="SOLUTE CARRIER FAMILY 35"/>
    <property type="match status" value="1"/>
</dbReference>
<comment type="subcellular location">
    <subcellularLocation>
        <location evidence="1">Membrane</location>
        <topology evidence="1">Multi-pass membrane protein</topology>
    </subcellularLocation>
</comment>
<feature type="domain" description="Sugar phosphate transporter" evidence="6">
    <location>
        <begin position="143"/>
        <end position="385"/>
    </location>
</feature>
<name>A0A7S3V7Z8_9STRA</name>
<evidence type="ECO:0000256" key="5">
    <source>
        <dbReference type="SAM" id="Phobius"/>
    </source>
</evidence>
<proteinExistence type="predicted"/>
<protein>
    <recommendedName>
        <fullName evidence="6">Sugar phosphate transporter domain-containing protein</fullName>
    </recommendedName>
</protein>
<keyword evidence="3 5" id="KW-1133">Transmembrane helix</keyword>
<dbReference type="AlphaFoldDB" id="A0A7S3V7Z8"/>
<evidence type="ECO:0000256" key="2">
    <source>
        <dbReference type="ARBA" id="ARBA00022692"/>
    </source>
</evidence>
<sequence length="391" mass="41557">MVLASSISYATATVGSSAAPLSQLASAASNPVVVGGSWMLSTILFSTYYTTIFLKHGIEKEKSDLPERQVRAILDSPIESSSSMSKSKSKKHNVRNIVTSTLRNMSRPQLLTIYRFGGSLMLGTLLHPKVSQCWNRLQDTIASSGEFAIPAFFLFLANYCNSVALDRIGISLAYTSKCIIPIITVLLTLAVDGLDAMPPIPALLSLIPIASGVAMASWNSPTFEKKGFAAAMLSSTAQSALNVSSKRALVKTGISGLQAQQSMASVALIISIAVSGLRSLKQRKTFNDNYANGSGNGTTTDSNNNTRLKLPPVSLSVAAVAAYHFEYVLSFLFLKLVQPISYGTCDAVRRLGIIIAGRKMFGGEPFSKLNFIGIGTAIMGALSYSIANSAT</sequence>
<dbReference type="InterPro" id="IPR050186">
    <property type="entry name" value="TPT_transporter"/>
</dbReference>
<accession>A0A7S3V7Z8</accession>
<feature type="transmembrane region" description="Helical" evidence="5">
    <location>
        <begin position="172"/>
        <end position="191"/>
    </location>
</feature>
<feature type="transmembrane region" description="Helical" evidence="5">
    <location>
        <begin position="37"/>
        <end position="54"/>
    </location>
</feature>
<dbReference type="GO" id="GO:0016020">
    <property type="term" value="C:membrane"/>
    <property type="evidence" value="ECO:0007669"/>
    <property type="project" value="UniProtKB-SubCell"/>
</dbReference>
<feature type="transmembrane region" description="Helical" evidence="5">
    <location>
        <begin position="197"/>
        <end position="218"/>
    </location>
</feature>